<evidence type="ECO:0000313" key="1">
    <source>
        <dbReference type="EMBL" id="KAG5597384.1"/>
    </source>
</evidence>
<organism evidence="1 2">
    <name type="scientific">Solanum commersonii</name>
    <name type="common">Commerson's wild potato</name>
    <name type="synonym">Commerson's nightshade</name>
    <dbReference type="NCBI Taxonomy" id="4109"/>
    <lineage>
        <taxon>Eukaryota</taxon>
        <taxon>Viridiplantae</taxon>
        <taxon>Streptophyta</taxon>
        <taxon>Embryophyta</taxon>
        <taxon>Tracheophyta</taxon>
        <taxon>Spermatophyta</taxon>
        <taxon>Magnoliopsida</taxon>
        <taxon>eudicotyledons</taxon>
        <taxon>Gunneridae</taxon>
        <taxon>Pentapetalae</taxon>
        <taxon>asterids</taxon>
        <taxon>lamiids</taxon>
        <taxon>Solanales</taxon>
        <taxon>Solanaceae</taxon>
        <taxon>Solanoideae</taxon>
        <taxon>Solaneae</taxon>
        <taxon>Solanum</taxon>
    </lineage>
</organism>
<evidence type="ECO:0000313" key="2">
    <source>
        <dbReference type="Proteomes" id="UP000824120"/>
    </source>
</evidence>
<accession>A0A9J5YCU0</accession>
<reference evidence="1 2" key="1">
    <citation type="submission" date="2020-09" db="EMBL/GenBank/DDBJ databases">
        <title>De no assembly of potato wild relative species, Solanum commersonii.</title>
        <authorList>
            <person name="Cho K."/>
        </authorList>
    </citation>
    <scope>NUCLEOTIDE SEQUENCE [LARGE SCALE GENOMIC DNA]</scope>
    <source>
        <strain evidence="1">LZ3.2</strain>
        <tissue evidence="1">Leaf</tissue>
    </source>
</reference>
<dbReference type="EMBL" id="JACXVP010000007">
    <property type="protein sequence ID" value="KAG5597384.1"/>
    <property type="molecule type" value="Genomic_DNA"/>
</dbReference>
<dbReference type="AlphaFoldDB" id="A0A9J5YCU0"/>
<keyword evidence="2" id="KW-1185">Reference proteome</keyword>
<proteinExistence type="predicted"/>
<comment type="caution">
    <text evidence="1">The sequence shown here is derived from an EMBL/GenBank/DDBJ whole genome shotgun (WGS) entry which is preliminary data.</text>
</comment>
<gene>
    <name evidence="1" type="ORF">H5410_038616</name>
</gene>
<protein>
    <submittedName>
        <fullName evidence="1">Uncharacterized protein</fullName>
    </submittedName>
</protein>
<name>A0A9J5YCU0_SOLCO</name>
<sequence length="77" mass="8607">MKSTIDTHLSYKAIGKGRGRGLKSLTSKGKVSTKSSLFESSDLVKKYIEVETMLLRRDDNNNLPTSQCLLVMKESNK</sequence>
<dbReference type="Proteomes" id="UP000824120">
    <property type="component" value="Chromosome 7"/>
</dbReference>